<evidence type="ECO:0000313" key="2">
    <source>
        <dbReference type="Proteomes" id="UP000887574"/>
    </source>
</evidence>
<feature type="compositionally biased region" description="Low complexity" evidence="1">
    <location>
        <begin position="265"/>
        <end position="275"/>
    </location>
</feature>
<evidence type="ECO:0000313" key="3">
    <source>
        <dbReference type="WBParaSite" id="jg1242"/>
    </source>
</evidence>
<feature type="compositionally biased region" description="Polar residues" evidence="1">
    <location>
        <begin position="245"/>
        <end position="255"/>
    </location>
</feature>
<dbReference type="WBParaSite" id="jg1242">
    <property type="protein sequence ID" value="jg1242"/>
    <property type="gene ID" value="jg1242"/>
</dbReference>
<feature type="region of interest" description="Disordered" evidence="1">
    <location>
        <begin position="242"/>
        <end position="283"/>
    </location>
</feature>
<name>A0A915CUY1_9BILA</name>
<proteinExistence type="predicted"/>
<protein>
    <submittedName>
        <fullName evidence="3">Uncharacterized protein</fullName>
    </submittedName>
</protein>
<sequence>MDDQDEPEIIWEDEPAFFVTKQERDDQNMIQQIIERSNLTNAPKKQKRHKRIVTPDHWKQSKPIVLKAIISALSEFDTTRISKTEMQDALLLVILEKKKSKDAFSQLQKQVLNGVVDMALYFYYPRVYKKVDLAKAMKRILIDGRSASEVYTQNASKLSHTTLISHVDSAYKELSVVLGMEESARLLLQNASIVTYTELKKGLDQENSADASTSKTNKLKRMKSMAAPKIQNVDKIKAMTRKRTSSCLNPTFSKSHSLEKANPKASSQAQSSNRANQKKQQDFGWFDCNNY</sequence>
<dbReference type="Proteomes" id="UP000887574">
    <property type="component" value="Unplaced"/>
</dbReference>
<keyword evidence="2" id="KW-1185">Reference proteome</keyword>
<reference evidence="3" key="1">
    <citation type="submission" date="2022-11" db="UniProtKB">
        <authorList>
            <consortium name="WormBaseParasite"/>
        </authorList>
    </citation>
    <scope>IDENTIFICATION</scope>
</reference>
<accession>A0A915CUY1</accession>
<organism evidence="2 3">
    <name type="scientific">Ditylenchus dipsaci</name>
    <dbReference type="NCBI Taxonomy" id="166011"/>
    <lineage>
        <taxon>Eukaryota</taxon>
        <taxon>Metazoa</taxon>
        <taxon>Ecdysozoa</taxon>
        <taxon>Nematoda</taxon>
        <taxon>Chromadorea</taxon>
        <taxon>Rhabditida</taxon>
        <taxon>Tylenchina</taxon>
        <taxon>Tylenchomorpha</taxon>
        <taxon>Sphaerularioidea</taxon>
        <taxon>Anguinidae</taxon>
        <taxon>Anguininae</taxon>
        <taxon>Ditylenchus</taxon>
    </lineage>
</organism>
<dbReference type="AlphaFoldDB" id="A0A915CUY1"/>
<evidence type="ECO:0000256" key="1">
    <source>
        <dbReference type="SAM" id="MobiDB-lite"/>
    </source>
</evidence>